<dbReference type="PANTHER" id="PTHR41317:SF1">
    <property type="entry name" value="PD-(D_E)XK NUCLEASE FAMILY TRANSPOSASE"/>
    <property type="match status" value="1"/>
</dbReference>
<accession>A0A134A9H0</accession>
<sequence>MKKIINREVFKMENIRNKDTRPMMDLVAKKVFSNTEVTAQFVRDLLDLPVTNVKILDGTQIHAKPYKELLPYVTHVDVLAELDDGTQVIIEIQVAMQVDFIKRLWLYICEQVSQNLDEYKKEGVNTHYLSQELIPVYAIAITEKSYFNDNRAIHSFSMRDDDNCEELKVKFKGIEEKRNLVKMVFLEIEKYTENTTENYKKVRWIEFFGNKPFTHEPEKIMKQADSIINPKEWTKEEKSMFDERRRDFDGYYAHLAYVREEKEQAIAEGLEQGLQQGLQQGLEQGLEQGREEGIEQGIAQERVKTISMFVDLVKEGHLTKEMGASKLNLSEQEFEKYLKSK</sequence>
<evidence type="ECO:0008006" key="3">
    <source>
        <dbReference type="Google" id="ProtNLM"/>
    </source>
</evidence>
<dbReference type="Pfam" id="PF12784">
    <property type="entry name" value="PDDEXK_2"/>
    <property type="match status" value="1"/>
</dbReference>
<dbReference type="PANTHER" id="PTHR41317">
    <property type="entry name" value="PD-(D_E)XK NUCLEASE FAMILY TRANSPOSASE"/>
    <property type="match status" value="1"/>
</dbReference>
<evidence type="ECO:0000313" key="1">
    <source>
        <dbReference type="EMBL" id="KXB64334.1"/>
    </source>
</evidence>
<evidence type="ECO:0000313" key="2">
    <source>
        <dbReference type="Proteomes" id="UP000070355"/>
    </source>
</evidence>
<protein>
    <recommendedName>
        <fullName evidence="3">Rpn family recombination-promoting nuclease/putative transposase</fullName>
    </recommendedName>
</protein>
<dbReference type="EMBL" id="LSDC01000005">
    <property type="protein sequence ID" value="KXB64334.1"/>
    <property type="molecule type" value="Genomic_DNA"/>
</dbReference>
<gene>
    <name evidence="1" type="ORF">HMPREF3186_00040</name>
</gene>
<organism evidence="1 2">
    <name type="scientific">Gemella haemolysans</name>
    <dbReference type="NCBI Taxonomy" id="1379"/>
    <lineage>
        <taxon>Bacteria</taxon>
        <taxon>Bacillati</taxon>
        <taxon>Bacillota</taxon>
        <taxon>Bacilli</taxon>
        <taxon>Bacillales</taxon>
        <taxon>Gemellaceae</taxon>
        <taxon>Gemella</taxon>
    </lineage>
</organism>
<comment type="caution">
    <text evidence="1">The sequence shown here is derived from an EMBL/GenBank/DDBJ whole genome shotgun (WGS) entry which is preliminary data.</text>
</comment>
<reference evidence="2" key="1">
    <citation type="submission" date="2016-01" db="EMBL/GenBank/DDBJ databases">
        <authorList>
            <person name="Mitreva M."/>
            <person name="Pepin K.H."/>
            <person name="Mihindukulasuriya K.A."/>
            <person name="Fulton R."/>
            <person name="Fronick C."/>
            <person name="O'Laughlin M."/>
            <person name="Miner T."/>
            <person name="Herter B."/>
            <person name="Rosa B.A."/>
            <person name="Cordes M."/>
            <person name="Tomlinson C."/>
            <person name="Wollam A."/>
            <person name="Palsikar V.B."/>
            <person name="Mardis E.R."/>
            <person name="Wilson R.K."/>
        </authorList>
    </citation>
    <scope>NUCLEOTIDE SEQUENCE [LARGE SCALE GENOMIC DNA]</scope>
    <source>
        <strain evidence="2">DNF01167</strain>
    </source>
</reference>
<dbReference type="Proteomes" id="UP000070355">
    <property type="component" value="Unassembled WGS sequence"/>
</dbReference>
<proteinExistence type="predicted"/>
<name>A0A134A9H0_9BACL</name>
<dbReference type="AlphaFoldDB" id="A0A134A9H0"/>
<dbReference type="PATRIC" id="fig|1379.3.peg.40"/>
<dbReference type="STRING" id="1379.HMPREF3186_00040"/>